<dbReference type="PANTHER" id="PTHR33172">
    <property type="entry name" value="OS08G0516900 PROTEIN"/>
    <property type="match status" value="1"/>
</dbReference>
<dbReference type="OMA" id="KLYTPPR"/>
<reference evidence="4 5" key="1">
    <citation type="journal article" date="2017" name="Mol. Plant">
        <title>The Genome of Medicinal Plant Macleaya cordata Provides New Insights into Benzylisoquinoline Alkaloids Metabolism.</title>
        <authorList>
            <person name="Liu X."/>
            <person name="Liu Y."/>
            <person name="Huang P."/>
            <person name="Ma Y."/>
            <person name="Qing Z."/>
            <person name="Tang Q."/>
            <person name="Cao H."/>
            <person name="Cheng P."/>
            <person name="Zheng Y."/>
            <person name="Yuan Z."/>
            <person name="Zhou Y."/>
            <person name="Liu J."/>
            <person name="Tang Z."/>
            <person name="Zhuo Y."/>
            <person name="Zhang Y."/>
            <person name="Yu L."/>
            <person name="Huang J."/>
            <person name="Yang P."/>
            <person name="Peng Q."/>
            <person name="Zhang J."/>
            <person name="Jiang W."/>
            <person name="Zhang Z."/>
            <person name="Lin K."/>
            <person name="Ro D.K."/>
            <person name="Chen X."/>
            <person name="Xiong X."/>
            <person name="Shang Y."/>
            <person name="Huang S."/>
            <person name="Zeng J."/>
        </authorList>
    </citation>
    <scope>NUCLEOTIDE SEQUENCE [LARGE SCALE GENOMIC DNA]</scope>
    <source>
        <strain evidence="5">cv. BLH2017</strain>
        <tissue evidence="4">Root</tissue>
    </source>
</reference>
<accession>A0A200QDG3</accession>
<protein>
    <recommendedName>
        <fullName evidence="6">Oxidative stress 3</fullName>
    </recommendedName>
</protein>
<dbReference type="Proteomes" id="UP000195402">
    <property type="component" value="Unassembled WGS sequence"/>
</dbReference>
<evidence type="ECO:0000256" key="1">
    <source>
        <dbReference type="ARBA" id="ARBA00004123"/>
    </source>
</evidence>
<dbReference type="InterPro" id="IPR051992">
    <property type="entry name" value="OxStress_Response_Reg"/>
</dbReference>
<evidence type="ECO:0008006" key="6">
    <source>
        <dbReference type="Google" id="ProtNLM"/>
    </source>
</evidence>
<comment type="subcellular location">
    <subcellularLocation>
        <location evidence="1">Nucleus</location>
    </subcellularLocation>
</comment>
<keyword evidence="5" id="KW-1185">Reference proteome</keyword>
<dbReference type="GO" id="GO:0006950">
    <property type="term" value="P:response to stress"/>
    <property type="evidence" value="ECO:0007669"/>
    <property type="project" value="UniProtKB-ARBA"/>
</dbReference>
<sequence length="202" mass="21992">MGEMIKNNQNFRDLISTNTGMSNVFPMVGVRNDQWVVMDDGDEVSESVSTTSSFEEDSSMSIGSSSSLDLLEDASSSSCSSFESSSSLQFSKGPLYELSELMNQLPIKRGLSKHFQGKSQSFTSLSNVKCLEDLAKKENPYRKKMKQCKSYAGGLDNTQKSYTPKTCSKIISKKASNKGSLSSLLGKRSGFINGGLSPPILE</sequence>
<dbReference type="OrthoDB" id="1938584at2759"/>
<feature type="region of interest" description="Disordered" evidence="3">
    <location>
        <begin position="46"/>
        <end position="66"/>
    </location>
</feature>
<evidence type="ECO:0000313" key="4">
    <source>
        <dbReference type="EMBL" id="OVA08524.1"/>
    </source>
</evidence>
<evidence type="ECO:0000256" key="3">
    <source>
        <dbReference type="SAM" id="MobiDB-lite"/>
    </source>
</evidence>
<organism evidence="4 5">
    <name type="scientific">Macleaya cordata</name>
    <name type="common">Five-seeded plume-poppy</name>
    <name type="synonym">Bocconia cordata</name>
    <dbReference type="NCBI Taxonomy" id="56857"/>
    <lineage>
        <taxon>Eukaryota</taxon>
        <taxon>Viridiplantae</taxon>
        <taxon>Streptophyta</taxon>
        <taxon>Embryophyta</taxon>
        <taxon>Tracheophyta</taxon>
        <taxon>Spermatophyta</taxon>
        <taxon>Magnoliopsida</taxon>
        <taxon>Ranunculales</taxon>
        <taxon>Papaveraceae</taxon>
        <taxon>Papaveroideae</taxon>
        <taxon>Macleaya</taxon>
    </lineage>
</organism>
<dbReference type="EMBL" id="MVGT01002328">
    <property type="protein sequence ID" value="OVA08524.1"/>
    <property type="molecule type" value="Genomic_DNA"/>
</dbReference>
<evidence type="ECO:0000313" key="5">
    <source>
        <dbReference type="Proteomes" id="UP000195402"/>
    </source>
</evidence>
<dbReference type="AlphaFoldDB" id="A0A200QDG3"/>
<dbReference type="PANTHER" id="PTHR33172:SF29">
    <property type="entry name" value="OS06G0559400 PROTEIN"/>
    <property type="match status" value="1"/>
</dbReference>
<evidence type="ECO:0000256" key="2">
    <source>
        <dbReference type="ARBA" id="ARBA00023242"/>
    </source>
</evidence>
<proteinExistence type="predicted"/>
<dbReference type="GO" id="GO:0005634">
    <property type="term" value="C:nucleus"/>
    <property type="evidence" value="ECO:0007669"/>
    <property type="project" value="UniProtKB-SubCell"/>
</dbReference>
<gene>
    <name evidence="4" type="ORF">BVC80_209g264</name>
</gene>
<comment type="caution">
    <text evidence="4">The sequence shown here is derived from an EMBL/GenBank/DDBJ whole genome shotgun (WGS) entry which is preliminary data.</text>
</comment>
<name>A0A200QDG3_MACCD</name>
<dbReference type="STRING" id="56857.A0A200QDG3"/>
<dbReference type="InParanoid" id="A0A200QDG3"/>
<keyword evidence="2" id="KW-0539">Nucleus</keyword>